<evidence type="ECO:0000256" key="4">
    <source>
        <dbReference type="ARBA" id="ARBA00023002"/>
    </source>
</evidence>
<dbReference type="PANTHER" id="PTHR47950">
    <property type="entry name" value="CYTOCHROME P450, FAMILY 76, SUBFAMILY C, POLYPEPTIDE 5-RELATED"/>
    <property type="match status" value="1"/>
</dbReference>
<protein>
    <submittedName>
        <fullName evidence="11">Geraniol 8-hydroxylase-like</fullName>
    </submittedName>
</protein>
<dbReference type="Proteomes" id="UP000634136">
    <property type="component" value="Unassembled WGS sequence"/>
</dbReference>
<dbReference type="EMBL" id="JAAIUW010000006">
    <property type="protein sequence ID" value="KAF7828343.1"/>
    <property type="molecule type" value="Genomic_DNA"/>
</dbReference>
<feature type="binding site" description="axial binding residue" evidence="7">
    <location>
        <position position="923"/>
    </location>
    <ligand>
        <name>heme</name>
        <dbReference type="ChEBI" id="CHEBI:30413"/>
    </ligand>
    <ligandPart>
        <name>Fe</name>
        <dbReference type="ChEBI" id="CHEBI:18248"/>
    </ligandPart>
</feature>
<feature type="compositionally biased region" description="Low complexity" evidence="8">
    <location>
        <begin position="610"/>
        <end position="625"/>
    </location>
</feature>
<comment type="similarity">
    <text evidence="1">Belongs to the cytochrome P450 family.</text>
</comment>
<dbReference type="GO" id="GO:0016705">
    <property type="term" value="F:oxidoreductase activity, acting on paired donors, with incorporation or reduction of molecular oxygen"/>
    <property type="evidence" value="ECO:0007669"/>
    <property type="project" value="InterPro"/>
</dbReference>
<evidence type="ECO:0000256" key="1">
    <source>
        <dbReference type="ARBA" id="ARBA00010617"/>
    </source>
</evidence>
<feature type="region of interest" description="Disordered" evidence="8">
    <location>
        <begin position="486"/>
        <end position="519"/>
    </location>
</feature>
<feature type="chain" id="PRO_5032999723" evidence="9">
    <location>
        <begin position="21"/>
        <end position="981"/>
    </location>
</feature>
<dbReference type="PROSITE" id="PS00086">
    <property type="entry name" value="CYTOCHROME_P450"/>
    <property type="match status" value="1"/>
</dbReference>
<feature type="compositionally biased region" description="Polar residues" evidence="8">
    <location>
        <begin position="626"/>
        <end position="635"/>
    </location>
</feature>
<dbReference type="PANTHER" id="PTHR47950:SF4">
    <property type="entry name" value="GERANIOL 8-HYDROXYLASE-LIKE"/>
    <property type="match status" value="1"/>
</dbReference>
<evidence type="ECO:0000256" key="5">
    <source>
        <dbReference type="ARBA" id="ARBA00023004"/>
    </source>
</evidence>
<evidence type="ECO:0000313" key="12">
    <source>
        <dbReference type="Proteomes" id="UP000634136"/>
    </source>
</evidence>
<name>A0A834TTS5_9FABA</name>
<organism evidence="11 12">
    <name type="scientific">Senna tora</name>
    <dbReference type="NCBI Taxonomy" id="362788"/>
    <lineage>
        <taxon>Eukaryota</taxon>
        <taxon>Viridiplantae</taxon>
        <taxon>Streptophyta</taxon>
        <taxon>Embryophyta</taxon>
        <taxon>Tracheophyta</taxon>
        <taxon>Spermatophyta</taxon>
        <taxon>Magnoliopsida</taxon>
        <taxon>eudicotyledons</taxon>
        <taxon>Gunneridae</taxon>
        <taxon>Pentapetalae</taxon>
        <taxon>rosids</taxon>
        <taxon>fabids</taxon>
        <taxon>Fabales</taxon>
        <taxon>Fabaceae</taxon>
        <taxon>Caesalpinioideae</taxon>
        <taxon>Cassia clade</taxon>
        <taxon>Senna</taxon>
    </lineage>
</organism>
<keyword evidence="5 7" id="KW-0408">Iron</keyword>
<keyword evidence="4" id="KW-0560">Oxidoreductase</keyword>
<evidence type="ECO:0000256" key="6">
    <source>
        <dbReference type="ARBA" id="ARBA00023033"/>
    </source>
</evidence>
<dbReference type="GO" id="GO:0020037">
    <property type="term" value="F:heme binding"/>
    <property type="evidence" value="ECO:0007669"/>
    <property type="project" value="InterPro"/>
</dbReference>
<dbReference type="PRINTS" id="PR00463">
    <property type="entry name" value="EP450I"/>
</dbReference>
<comment type="cofactor">
    <cofactor evidence="7">
        <name>heme</name>
        <dbReference type="ChEBI" id="CHEBI:30413"/>
    </cofactor>
</comment>
<keyword evidence="9" id="KW-0732">Signal</keyword>
<keyword evidence="2 7" id="KW-0349">Heme</keyword>
<evidence type="ECO:0000256" key="2">
    <source>
        <dbReference type="ARBA" id="ARBA00022617"/>
    </source>
</evidence>
<evidence type="ECO:0000313" key="11">
    <source>
        <dbReference type="EMBL" id="KAF7828343.1"/>
    </source>
</evidence>
<accession>A0A834TTS5</accession>
<dbReference type="SUPFAM" id="SSF48264">
    <property type="entry name" value="Cytochrome P450"/>
    <property type="match status" value="2"/>
</dbReference>
<dbReference type="InterPro" id="IPR013103">
    <property type="entry name" value="RVT_2"/>
</dbReference>
<sequence length="981" mass="107621">MDLLISFLLLLLFTYISIQALRSLLTRTTTFQKLPPGPAPLPIIGNLLELGTNPHKSLTKLANIYGPIMTLQLGQVTAIVVSSAETAKAVLSTHDQSLSNRAVPLAMTAQNHHRYSLPFLSVSPRWRDLRKICNNELFSNKVLDGSQDLRRQKLNDLLRDIRQSSVIGEAVDIGKAAFKTTINLLSNTVYSVDLVHSGTAGEFKDTVAGIMEEVGKPNVADYFPVLKKFDPLGIKRRNAVHFGKLLDVFQELVRQRVKLRETTGSTTHNDMLDSLLNISQHNSQEMDPEKIRRLSVASSCKSLLHHSRIQLHVCSEFIPNLGIFYLGIRGKYFIMSSGASSSSASSASSTTKTYSLFNSSTQTAAVKLDRSNYMFWEATVRPLIIGNRLFSHIDGVSVASPSHITVNDAKVPNPDFEEWFVVDNLLLGWLRNSMSMEIGAQLLHYTTAQALWNGARTLTNQIGLTWEELTSTLLTFETKLDQQNHFSTGSLQPTANIAQTEAEPKNSSSDKTPRAPSSSNECIIPFAVIPNGGEGGVKRSLNEVPQALLPVNSTVPSETSASASRGSTALSSPAVLHSDESSSSSFSNAVEASRDTHSTGNHMMGRDSNQAHSPSQESASSESNSGINFGSNLQRSDAAAQSIPPANPHQMVTRSQVGVFKPKLPYVGSLSTTNGGSNLSLIKEPNSKFTIYVDDILVTGSNSRYLADFTQRLNSVFALKDLGPLYYFLGIEVHRDQSGIYLNQSKYAQDVLKRFNMTGCASVTTPMLCFDVSDGMVLKDLFVAGSDTTSSTLEWGMAELLRNPKAMSKAKEEVEEIVGKGKAVEESDISRLPYLQAVVKETFRLHPAVPFLVPRRAETEVEVEGYTIPKGAQVLVNVWAIGRDPKLWENPQEFSPERFLGSEIDVKGRSFELTPFGAGRRICPGYPLALRILYLVLGSLINCYDWKLQGGIKAEDMNMDDKFGITLIKAQHLLAVPSLNN</sequence>
<dbReference type="PRINTS" id="PR00385">
    <property type="entry name" value="P450"/>
</dbReference>
<dbReference type="InterPro" id="IPR002401">
    <property type="entry name" value="Cyt_P450_E_grp-I"/>
</dbReference>
<dbReference type="GO" id="GO:0005506">
    <property type="term" value="F:iron ion binding"/>
    <property type="evidence" value="ECO:0007669"/>
    <property type="project" value="InterPro"/>
</dbReference>
<evidence type="ECO:0000256" key="8">
    <source>
        <dbReference type="SAM" id="MobiDB-lite"/>
    </source>
</evidence>
<evidence type="ECO:0000256" key="7">
    <source>
        <dbReference type="PIRSR" id="PIRSR602401-1"/>
    </source>
</evidence>
<gene>
    <name evidence="11" type="ORF">G2W53_019507</name>
</gene>
<evidence type="ECO:0000256" key="9">
    <source>
        <dbReference type="SAM" id="SignalP"/>
    </source>
</evidence>
<feature type="signal peptide" evidence="9">
    <location>
        <begin position="1"/>
        <end position="20"/>
    </location>
</feature>
<dbReference type="OrthoDB" id="1429068at2759"/>
<dbReference type="Gene3D" id="1.10.630.10">
    <property type="entry name" value="Cytochrome P450"/>
    <property type="match status" value="2"/>
</dbReference>
<reference evidence="11" key="1">
    <citation type="submission" date="2020-09" db="EMBL/GenBank/DDBJ databases">
        <title>Genome-Enabled Discovery of Anthraquinone Biosynthesis in Senna tora.</title>
        <authorList>
            <person name="Kang S.-H."/>
            <person name="Pandey R.P."/>
            <person name="Lee C.-M."/>
            <person name="Sim J.-S."/>
            <person name="Jeong J.-T."/>
            <person name="Choi B.-S."/>
            <person name="Jung M."/>
            <person name="Ginzburg D."/>
            <person name="Zhao K."/>
            <person name="Won S.Y."/>
            <person name="Oh T.-J."/>
            <person name="Yu Y."/>
            <person name="Kim N.-H."/>
            <person name="Lee O.R."/>
            <person name="Lee T.-H."/>
            <person name="Bashyal P."/>
            <person name="Kim T.-S."/>
            <person name="Lee W.-H."/>
            <person name="Kawkins C."/>
            <person name="Kim C.-K."/>
            <person name="Kim J.S."/>
            <person name="Ahn B.O."/>
            <person name="Rhee S.Y."/>
            <person name="Sohng J.K."/>
        </authorList>
    </citation>
    <scope>NUCLEOTIDE SEQUENCE</scope>
    <source>
        <tissue evidence="11">Leaf</tissue>
    </source>
</reference>
<evidence type="ECO:0000256" key="3">
    <source>
        <dbReference type="ARBA" id="ARBA00022723"/>
    </source>
</evidence>
<dbReference type="InterPro" id="IPR036396">
    <property type="entry name" value="Cyt_P450_sf"/>
</dbReference>
<dbReference type="FunFam" id="1.10.630.10:FF:000163">
    <property type="entry name" value="Geraniol 8-hydroxylase"/>
    <property type="match status" value="1"/>
</dbReference>
<keyword evidence="6" id="KW-0503">Monooxygenase</keyword>
<dbReference type="GO" id="GO:0004497">
    <property type="term" value="F:monooxygenase activity"/>
    <property type="evidence" value="ECO:0007669"/>
    <property type="project" value="UniProtKB-KW"/>
</dbReference>
<proteinExistence type="inferred from homology"/>
<comment type="caution">
    <text evidence="11">The sequence shown here is derived from an EMBL/GenBank/DDBJ whole genome shotgun (WGS) entry which is preliminary data.</text>
</comment>
<feature type="domain" description="Reverse transcriptase Ty1/copia-type" evidence="10">
    <location>
        <begin position="690"/>
        <end position="768"/>
    </location>
</feature>
<evidence type="ECO:0000259" key="10">
    <source>
        <dbReference type="Pfam" id="PF07727"/>
    </source>
</evidence>
<dbReference type="AlphaFoldDB" id="A0A834TTS5"/>
<dbReference type="Pfam" id="PF07727">
    <property type="entry name" value="RVT_2"/>
    <property type="match status" value="1"/>
</dbReference>
<feature type="compositionally biased region" description="Polar residues" evidence="8">
    <location>
        <begin position="552"/>
        <end position="571"/>
    </location>
</feature>
<dbReference type="InterPro" id="IPR017972">
    <property type="entry name" value="Cyt_P450_CS"/>
</dbReference>
<keyword evidence="3 7" id="KW-0479">Metal-binding</keyword>
<dbReference type="Pfam" id="PF00067">
    <property type="entry name" value="p450"/>
    <property type="match status" value="2"/>
</dbReference>
<feature type="region of interest" description="Disordered" evidence="8">
    <location>
        <begin position="552"/>
        <end position="649"/>
    </location>
</feature>
<dbReference type="InterPro" id="IPR001128">
    <property type="entry name" value="Cyt_P450"/>
</dbReference>
<keyword evidence="12" id="KW-1185">Reference proteome</keyword>